<reference evidence="2" key="1">
    <citation type="submission" date="2022-09" db="EMBL/GenBank/DDBJ databases">
        <title>Intensive care unit water sources are persistently colonized with multi-drug resistant bacteria and are the site of extensive horizontal gene transfer of antibiotic resistance genes.</title>
        <authorList>
            <person name="Diorio-Toth L."/>
        </authorList>
    </citation>
    <scope>NUCLEOTIDE SEQUENCE</scope>
    <source>
        <strain evidence="2">GD03843</strain>
    </source>
</reference>
<dbReference type="SUPFAM" id="SSF51556">
    <property type="entry name" value="Metallo-dependent hydrolases"/>
    <property type="match status" value="1"/>
</dbReference>
<evidence type="ECO:0000313" key="3">
    <source>
        <dbReference type="Proteomes" id="UP001161094"/>
    </source>
</evidence>
<proteinExistence type="predicted"/>
<dbReference type="Proteomes" id="UP001161094">
    <property type="component" value="Unassembled WGS sequence"/>
</dbReference>
<sequence length="452" mass="49505">MTRIAITNVTLFDGSGADPYPGEVLVDANRIVSLARQGEYLDTGDARIIDGHGAFLMPGMTEAHTHFSWNDQPSLSAIQFMPPEEHILWCVRVAKRYLEMGWTSALGAATAKPRLDVVTRNVIEAGAFPGPRYLAGSQEITTAGGLGDNTLPHLPYEAMNFGAVCSGPEDMRRIVRMFVKYGVDHLKINLSGEYIAGIPAEANPFSQEEIAMLAAEAKLAGKRVAAHARSNESVKTCVQQGFELIFHASFADEEALDMLEANKEKHFVAPGIGWLVNTLYNASEYGITEAIATKMGYKRELEVAAENLSKMHKRGIRILPGGDYGFAWMPHGTNARDLEYFVKYIGMTPKEALLAATRLGGELMMRPDELGQLKEGFLADMILVDGDPLQNLAVLQDPTKILMVMKDGEIIKNARTLLPPRGVIRSIYGGNPMVEVGARRARSVDPMNSQQI</sequence>
<dbReference type="AlphaFoldDB" id="A0AA42LPV7"/>
<dbReference type="GO" id="GO:0016810">
    <property type="term" value="F:hydrolase activity, acting on carbon-nitrogen (but not peptide) bonds"/>
    <property type="evidence" value="ECO:0007669"/>
    <property type="project" value="InterPro"/>
</dbReference>
<protein>
    <submittedName>
        <fullName evidence="2">Amidohydrolase family protein</fullName>
    </submittedName>
</protein>
<dbReference type="PANTHER" id="PTHR43135:SF3">
    <property type="entry name" value="ALPHA-D-RIBOSE 1-METHYLPHOSPHONATE 5-TRIPHOSPHATE DIPHOSPHATASE"/>
    <property type="match status" value="1"/>
</dbReference>
<feature type="domain" description="Amidohydrolase-related" evidence="1">
    <location>
        <begin position="55"/>
        <end position="410"/>
    </location>
</feature>
<dbReference type="PANTHER" id="PTHR43135">
    <property type="entry name" value="ALPHA-D-RIBOSE 1-METHYLPHOSPHONATE 5-TRIPHOSPHATE DIPHOSPHATASE"/>
    <property type="match status" value="1"/>
</dbReference>
<evidence type="ECO:0000259" key="1">
    <source>
        <dbReference type="Pfam" id="PF01979"/>
    </source>
</evidence>
<dbReference type="EMBL" id="JAOCDZ010000010">
    <property type="protein sequence ID" value="MDH0737352.1"/>
    <property type="molecule type" value="Genomic_DNA"/>
</dbReference>
<dbReference type="SUPFAM" id="SSF51338">
    <property type="entry name" value="Composite domain of metallo-dependent hydrolases"/>
    <property type="match status" value="1"/>
</dbReference>
<accession>A0AA42LPV7</accession>
<dbReference type="InterPro" id="IPR057744">
    <property type="entry name" value="OTAase-like"/>
</dbReference>
<evidence type="ECO:0000313" key="2">
    <source>
        <dbReference type="EMBL" id="MDH0737352.1"/>
    </source>
</evidence>
<dbReference type="Pfam" id="PF01979">
    <property type="entry name" value="Amidohydro_1"/>
    <property type="match status" value="1"/>
</dbReference>
<dbReference type="Gene3D" id="3.20.20.140">
    <property type="entry name" value="Metal-dependent hydrolases"/>
    <property type="match status" value="1"/>
</dbReference>
<dbReference type="InterPro" id="IPR051781">
    <property type="entry name" value="Metallo-dep_Hydrolase"/>
</dbReference>
<gene>
    <name evidence="2" type="ORF">N5D93_16185</name>
</gene>
<dbReference type="CDD" id="cd01299">
    <property type="entry name" value="Met_dep_hydrolase_A"/>
    <property type="match status" value="1"/>
</dbReference>
<dbReference type="InterPro" id="IPR011059">
    <property type="entry name" value="Metal-dep_hydrolase_composite"/>
</dbReference>
<name>A0AA42LPV7_9BURK</name>
<dbReference type="InterPro" id="IPR032466">
    <property type="entry name" value="Metal_Hydrolase"/>
</dbReference>
<dbReference type="InterPro" id="IPR006680">
    <property type="entry name" value="Amidohydro-rel"/>
</dbReference>
<comment type="caution">
    <text evidence="2">The sequence shown here is derived from an EMBL/GenBank/DDBJ whole genome shotgun (WGS) entry which is preliminary data.</text>
</comment>
<dbReference type="Gene3D" id="2.30.40.10">
    <property type="entry name" value="Urease, subunit C, domain 1"/>
    <property type="match status" value="1"/>
</dbReference>
<organism evidence="2 3">
    <name type="scientific">Achromobacter spanius</name>
    <dbReference type="NCBI Taxonomy" id="217203"/>
    <lineage>
        <taxon>Bacteria</taxon>
        <taxon>Pseudomonadati</taxon>
        <taxon>Pseudomonadota</taxon>
        <taxon>Betaproteobacteria</taxon>
        <taxon>Burkholderiales</taxon>
        <taxon>Alcaligenaceae</taxon>
        <taxon>Achromobacter</taxon>
    </lineage>
</organism>
<dbReference type="RefSeq" id="WP_279995847.1">
    <property type="nucleotide sequence ID" value="NZ_JAOCDZ010000010.1"/>
</dbReference>